<reference evidence="1" key="2">
    <citation type="journal article" date="2014" name="ISME J.">
        <title>Microbial stratification in low pH oxic and suboxic macroscopic growths along an acid mine drainage.</title>
        <authorList>
            <person name="Mendez-Garcia C."/>
            <person name="Mesa V."/>
            <person name="Sprenger R.R."/>
            <person name="Richter M."/>
            <person name="Diez M.S."/>
            <person name="Solano J."/>
            <person name="Bargiela R."/>
            <person name="Golyshina O.V."/>
            <person name="Manteca A."/>
            <person name="Ramos J.L."/>
            <person name="Gallego J.R."/>
            <person name="Llorente I."/>
            <person name="Martins Dos Santos V.A."/>
            <person name="Jensen O.N."/>
            <person name="Pelaez A.I."/>
            <person name="Sanchez J."/>
            <person name="Ferrer M."/>
        </authorList>
    </citation>
    <scope>NUCLEOTIDE SEQUENCE</scope>
</reference>
<dbReference type="SUPFAM" id="SSF53041">
    <property type="entry name" value="Resolvase-like"/>
    <property type="match status" value="1"/>
</dbReference>
<dbReference type="InterPro" id="IPR036162">
    <property type="entry name" value="Resolvase-like_N_sf"/>
</dbReference>
<comment type="caution">
    <text evidence="1">The sequence shown here is derived from an EMBL/GenBank/DDBJ whole genome shotgun (WGS) entry which is preliminary data.</text>
</comment>
<dbReference type="GO" id="GO:0003677">
    <property type="term" value="F:DNA binding"/>
    <property type="evidence" value="ECO:0007669"/>
    <property type="project" value="InterPro"/>
</dbReference>
<reference evidence="1" key="1">
    <citation type="submission" date="2013-08" db="EMBL/GenBank/DDBJ databases">
        <authorList>
            <person name="Mendez C."/>
            <person name="Richter M."/>
            <person name="Ferrer M."/>
            <person name="Sanchez J."/>
        </authorList>
    </citation>
    <scope>NUCLEOTIDE SEQUENCE</scope>
</reference>
<evidence type="ECO:0000313" key="1">
    <source>
        <dbReference type="EMBL" id="EQD43388.1"/>
    </source>
</evidence>
<name>T0ZE96_9ZZZZ</name>
<organism evidence="1">
    <name type="scientific">mine drainage metagenome</name>
    <dbReference type="NCBI Taxonomy" id="410659"/>
    <lineage>
        <taxon>unclassified sequences</taxon>
        <taxon>metagenomes</taxon>
        <taxon>ecological metagenomes</taxon>
    </lineage>
</organism>
<dbReference type="AlphaFoldDB" id="T0ZE96"/>
<protein>
    <submittedName>
        <fullName evidence="1">Resolvase protein</fullName>
    </submittedName>
</protein>
<dbReference type="Gene3D" id="3.40.50.1390">
    <property type="entry name" value="Resolvase, N-terminal catalytic domain"/>
    <property type="match status" value="1"/>
</dbReference>
<sequence>MARLVAVNVPTTWQHLAPLQNEFDARMFGAINDMLLDMLAAIARCDYEQRRQRQAQGIEKAKVAGKYRGRQVDQTRYGAVNRLLASGSSWSEVQRTIGLGVKPRTRASV</sequence>
<dbReference type="EMBL" id="AUZZ01007164">
    <property type="protein sequence ID" value="EQD43388.1"/>
    <property type="molecule type" value="Genomic_DNA"/>
</dbReference>
<dbReference type="GO" id="GO:0000150">
    <property type="term" value="F:DNA strand exchange activity"/>
    <property type="evidence" value="ECO:0007669"/>
    <property type="project" value="InterPro"/>
</dbReference>
<accession>T0ZE96</accession>
<proteinExistence type="predicted"/>
<gene>
    <name evidence="1" type="ORF">B2A_09920</name>
</gene>